<dbReference type="RefSeq" id="WP_092962769.1">
    <property type="nucleotide sequence ID" value="NZ_FOSQ01000015.1"/>
</dbReference>
<dbReference type="PANTHER" id="PTHR32347:SF27">
    <property type="entry name" value="RND EFFLUX PUMP MEMBRANE FUSION PROTEIN BARREL-SANDWICH DOMAIN-CONTAINING PROTEIN"/>
    <property type="match status" value="1"/>
</dbReference>
<dbReference type="Gene3D" id="2.40.50.100">
    <property type="match status" value="1"/>
</dbReference>
<evidence type="ECO:0000256" key="1">
    <source>
        <dbReference type="ARBA" id="ARBA00004196"/>
    </source>
</evidence>
<gene>
    <name evidence="4" type="ORF">SAMN02745775_11539</name>
</gene>
<dbReference type="InterPro" id="IPR050465">
    <property type="entry name" value="UPF0194_transport"/>
</dbReference>
<dbReference type="NCBIfam" id="TIGR02971">
    <property type="entry name" value="heterocyst_DevB"/>
    <property type="match status" value="1"/>
</dbReference>
<dbReference type="STRING" id="1123062.SAMN02745775_11539"/>
<keyword evidence="5" id="KW-1185">Reference proteome</keyword>
<dbReference type="PANTHER" id="PTHR32347">
    <property type="entry name" value="EFFLUX SYSTEM COMPONENT YKNX-RELATED"/>
    <property type="match status" value="1"/>
</dbReference>
<accession>A0A1I4ED29</accession>
<dbReference type="EMBL" id="FOSQ01000015">
    <property type="protein sequence ID" value="SFL03099.1"/>
    <property type="molecule type" value="Genomic_DNA"/>
</dbReference>
<organism evidence="4 5">
    <name type="scientific">Falsiroseomonas stagni DSM 19981</name>
    <dbReference type="NCBI Taxonomy" id="1123062"/>
    <lineage>
        <taxon>Bacteria</taxon>
        <taxon>Pseudomonadati</taxon>
        <taxon>Pseudomonadota</taxon>
        <taxon>Alphaproteobacteria</taxon>
        <taxon>Acetobacterales</taxon>
        <taxon>Roseomonadaceae</taxon>
        <taxon>Falsiroseomonas</taxon>
    </lineage>
</organism>
<dbReference type="AlphaFoldDB" id="A0A1I4ED29"/>
<dbReference type="InterPro" id="IPR014315">
    <property type="entry name" value="ABC_heterocyst_DevB"/>
</dbReference>
<dbReference type="Gene3D" id="1.10.287.470">
    <property type="entry name" value="Helix hairpin bin"/>
    <property type="match status" value="1"/>
</dbReference>
<evidence type="ECO:0000313" key="5">
    <source>
        <dbReference type="Proteomes" id="UP000199473"/>
    </source>
</evidence>
<sequence>MTAPPPPRRPLLLVLAAVVVAGAMVLAQGEGPAPAAQPSPQPAAASLVARGRIEPEGRVIALHGPFRSVLGRVLVQEGDDIAAGQVVALLDTHAVAAAQAEAARARLALALAEEAQVAAPAKPGVILAQRALVRAREAELTLARQEHARVVTLRATSIATQATLEQRQAELDRAEAALRQAEAELRALSEVRQEDRLAAAARTAVQRAAVAEAEAELARASIRAPFAGTVLALLRRGGESIGDEGILQMAALDRLVVVAEVEEADAPRILPGQAARITGRVLAAPVEGRVERVGRQVMRQRRTSSDVLVGRDARIVEVTISPLGALPPVVGAEVEVRLPLAPPRP</sequence>
<evidence type="ECO:0000256" key="2">
    <source>
        <dbReference type="ARBA" id="ARBA00023054"/>
    </source>
</evidence>
<proteinExistence type="predicted"/>
<dbReference type="PROSITE" id="PS51318">
    <property type="entry name" value="TAT"/>
    <property type="match status" value="1"/>
</dbReference>
<name>A0A1I4ED29_9PROT</name>
<feature type="coiled-coil region" evidence="3">
    <location>
        <begin position="164"/>
        <end position="198"/>
    </location>
</feature>
<dbReference type="OrthoDB" id="9806939at2"/>
<protein>
    <submittedName>
        <fullName evidence="4">HlyD family secretion protein</fullName>
    </submittedName>
</protein>
<reference evidence="4 5" key="1">
    <citation type="submission" date="2016-10" db="EMBL/GenBank/DDBJ databases">
        <authorList>
            <person name="de Groot N.N."/>
        </authorList>
    </citation>
    <scope>NUCLEOTIDE SEQUENCE [LARGE SCALE GENOMIC DNA]</scope>
    <source>
        <strain evidence="4 5">DSM 19981</strain>
    </source>
</reference>
<keyword evidence="2 3" id="KW-0175">Coiled coil</keyword>
<evidence type="ECO:0000256" key="3">
    <source>
        <dbReference type="SAM" id="Coils"/>
    </source>
</evidence>
<dbReference type="Gene3D" id="2.40.30.170">
    <property type="match status" value="1"/>
</dbReference>
<dbReference type="InterPro" id="IPR006311">
    <property type="entry name" value="TAT_signal"/>
</dbReference>
<dbReference type="GO" id="GO:0030313">
    <property type="term" value="C:cell envelope"/>
    <property type="evidence" value="ECO:0007669"/>
    <property type="project" value="UniProtKB-SubCell"/>
</dbReference>
<evidence type="ECO:0000313" key="4">
    <source>
        <dbReference type="EMBL" id="SFL03099.1"/>
    </source>
</evidence>
<comment type="subcellular location">
    <subcellularLocation>
        <location evidence="1">Cell envelope</location>
    </subcellularLocation>
</comment>
<dbReference type="Proteomes" id="UP000199473">
    <property type="component" value="Unassembled WGS sequence"/>
</dbReference>